<gene>
    <name evidence="2" type="ORF">IW256_002364</name>
</gene>
<feature type="chain" id="PRO_5038438351" description="Basic secretory peptidase family protein" evidence="1">
    <location>
        <begin position="31"/>
        <end position="442"/>
    </location>
</feature>
<evidence type="ECO:0000313" key="3">
    <source>
        <dbReference type="Proteomes" id="UP000614047"/>
    </source>
</evidence>
<keyword evidence="1" id="KW-0732">Signal</keyword>
<sequence length="442" mass="46602">MGQGREPGVPRRKVLMAVAAGAVACTLAGAGLTTAAGSGEPSPSPSPTRAAAMADVGIPEPNAVSTVLANRARAVRDRDRTAFLSTVAFAPAAYRQAQTAMFDNLLKLPLEGWQERVERVESTDGGAALVRIQLRYRLRDQDPAPVTRARHLAFVPRSGTWVITGDGAARGRPDDAEIWDGGPLTVVRGRSTLVIGDAPGVADIARRLEAAVPAVTAVLGRSDGGKRRVKDAEKTGAGTAMGLPPRVVAFVPADGSRAAALTGGGRDLRDIAALATSMPTADGTGADRIVIAPDAFERLNTLGRDVVLTHELAHVATGGARDGRTPLWLIEGFADYVGYRGRKVSAKSAARELHRDVAAGRVPAALPDRAAFDGGSGGLAQSYQSAWLACRMIAERYGETALIRLYREAGRMPESAALHEVLGVRADRFTAAWRDYLRKELK</sequence>
<evidence type="ECO:0000256" key="1">
    <source>
        <dbReference type="SAM" id="SignalP"/>
    </source>
</evidence>
<accession>A0A931GM87</accession>
<dbReference type="InterPro" id="IPR006311">
    <property type="entry name" value="TAT_signal"/>
</dbReference>
<keyword evidence="3" id="KW-1185">Reference proteome</keyword>
<dbReference type="EMBL" id="JADOUA010000001">
    <property type="protein sequence ID" value="MBG6088251.1"/>
    <property type="molecule type" value="Genomic_DNA"/>
</dbReference>
<dbReference type="Proteomes" id="UP000614047">
    <property type="component" value="Unassembled WGS sequence"/>
</dbReference>
<name>A0A931GM87_9ACTN</name>
<dbReference type="PROSITE" id="PS51257">
    <property type="entry name" value="PROKAR_LIPOPROTEIN"/>
    <property type="match status" value="1"/>
</dbReference>
<dbReference type="PROSITE" id="PS51318">
    <property type="entry name" value="TAT"/>
    <property type="match status" value="1"/>
</dbReference>
<feature type="signal peptide" evidence="1">
    <location>
        <begin position="1"/>
        <end position="30"/>
    </location>
</feature>
<proteinExistence type="predicted"/>
<reference evidence="2" key="1">
    <citation type="submission" date="2020-11" db="EMBL/GenBank/DDBJ databases">
        <title>Sequencing the genomes of 1000 actinobacteria strains.</title>
        <authorList>
            <person name="Klenk H.-P."/>
        </authorList>
    </citation>
    <scope>NUCLEOTIDE SEQUENCE</scope>
    <source>
        <strain evidence="2">DSM 43175</strain>
    </source>
</reference>
<evidence type="ECO:0000313" key="2">
    <source>
        <dbReference type="EMBL" id="MBG6088251.1"/>
    </source>
</evidence>
<protein>
    <recommendedName>
        <fullName evidence="4">Basic secretory peptidase family protein</fullName>
    </recommendedName>
</protein>
<evidence type="ECO:0008006" key="4">
    <source>
        <dbReference type="Google" id="ProtNLM"/>
    </source>
</evidence>
<organism evidence="2 3">
    <name type="scientific">Actinomadura viridis</name>
    <dbReference type="NCBI Taxonomy" id="58110"/>
    <lineage>
        <taxon>Bacteria</taxon>
        <taxon>Bacillati</taxon>
        <taxon>Actinomycetota</taxon>
        <taxon>Actinomycetes</taxon>
        <taxon>Streptosporangiales</taxon>
        <taxon>Thermomonosporaceae</taxon>
        <taxon>Actinomadura</taxon>
    </lineage>
</organism>
<dbReference type="RefSeq" id="WP_197010992.1">
    <property type="nucleotide sequence ID" value="NZ_BAABES010000031.1"/>
</dbReference>
<comment type="caution">
    <text evidence="2">The sequence shown here is derived from an EMBL/GenBank/DDBJ whole genome shotgun (WGS) entry which is preliminary data.</text>
</comment>
<dbReference type="AlphaFoldDB" id="A0A931GM87"/>